<dbReference type="Gene3D" id="3.40.462.20">
    <property type="match status" value="1"/>
</dbReference>
<keyword evidence="6" id="KW-0285">Flavoprotein</keyword>
<keyword evidence="9" id="KW-0274">FAD</keyword>
<comment type="subcellular location">
    <subcellularLocation>
        <location evidence="2">Secreted</location>
        <location evidence="2">Cell wall</location>
    </subcellularLocation>
</comment>
<dbReference type="InterPro" id="IPR006094">
    <property type="entry name" value="Oxid_FAD_bind_N"/>
</dbReference>
<comment type="cofactor">
    <cofactor evidence="1">
        <name>FAD</name>
        <dbReference type="ChEBI" id="CHEBI:57692"/>
    </cofactor>
</comment>
<evidence type="ECO:0000259" key="13">
    <source>
        <dbReference type="PROSITE" id="PS51387"/>
    </source>
</evidence>
<keyword evidence="12" id="KW-0325">Glycoprotein</keyword>
<dbReference type="GO" id="GO:0071949">
    <property type="term" value="F:FAD binding"/>
    <property type="evidence" value="ECO:0007669"/>
    <property type="project" value="InterPro"/>
</dbReference>
<gene>
    <name evidence="14" type="ORF">WN944_007174</name>
</gene>
<keyword evidence="11" id="KW-1015">Disulfide bond</keyword>
<keyword evidence="5" id="KW-0964">Secreted</keyword>
<organism evidence="14 15">
    <name type="scientific">Citrus x changshan-huyou</name>
    <dbReference type="NCBI Taxonomy" id="2935761"/>
    <lineage>
        <taxon>Eukaryota</taxon>
        <taxon>Viridiplantae</taxon>
        <taxon>Streptophyta</taxon>
        <taxon>Embryophyta</taxon>
        <taxon>Tracheophyta</taxon>
        <taxon>Spermatophyta</taxon>
        <taxon>Magnoliopsida</taxon>
        <taxon>eudicotyledons</taxon>
        <taxon>Gunneridae</taxon>
        <taxon>Pentapetalae</taxon>
        <taxon>rosids</taxon>
        <taxon>malvids</taxon>
        <taxon>Sapindales</taxon>
        <taxon>Rutaceae</taxon>
        <taxon>Aurantioideae</taxon>
        <taxon>Citrus</taxon>
    </lineage>
</organism>
<evidence type="ECO:0000256" key="11">
    <source>
        <dbReference type="ARBA" id="ARBA00023157"/>
    </source>
</evidence>
<protein>
    <recommendedName>
        <fullName evidence="13">FAD-binding PCMH-type domain-containing protein</fullName>
    </recommendedName>
</protein>
<sequence length="714" mass="79961">MLGFTRSLIPEPENISQPFLLSSAYNSRHRSRYLNYQEALGSASSGKQFYSCFVNCCFKCKLKHIRVSDVPRHGSASIFILQGFVLFYKTNELVSSDDMSSSTDSDDDLIDLITLPIIMYQYLNYMVEESCSTDDDTSYGSTVVSAPQKKRQKVSKGVGVAQNSSRRAVVSTQVKKTELLSQGVGVGDAASLLVLYISWSWRVNSHESFNQCLLNNSPPSHPIFQAIHTPQNSSYSSVLQSYIRNLRFNTSSTPKPVLIVAAMHESHVQAAIICAKKHNLQMKIRSGGHDYEGLSYVSNIPFFILDMFNLRSIDVDIESETAWVQAGAILGEVFYRIAEKSKTHGFPAGVCPTVGVGGHFSAGGYGNMMRKYGLSVDNIVDAKLVDVNGRILDRNSMGEDLFWAIRGGGASFGVVLAYKINIVPVPETVTVFKVEKTLEQDATDAVDKWQHVAHKLDDGLFIRLVLDVVNSSTRTGEKTVRATFIALFLGGSERLLTITDEGFPELGLTRSDCTELSWIDSVVYWGSFPAGTPASVLLDRTPLTLSSLKRKSDYVKEPIPREGLEGLWKKMIELERPYMNFNPYGGKMHEIPATASPFPHRDGNLWKIQYVTNWNEEGVDAANYYIDLTRQLYDYLTPYVSKNPRQSFLAYRDLDLGTNNHNFETGYSEGRAYGINYFLENFDRLVEIKTKVDPDNFFRNEQSIPVLPPLHDVE</sequence>
<reference evidence="14 15" key="1">
    <citation type="submission" date="2024-05" db="EMBL/GenBank/DDBJ databases">
        <title>Haplotype-resolved chromosome-level genome assembly of Huyou (Citrus changshanensis).</title>
        <authorList>
            <person name="Miao C."/>
            <person name="Chen W."/>
            <person name="Wu Y."/>
            <person name="Wang L."/>
            <person name="Zhao S."/>
            <person name="Grierson D."/>
            <person name="Xu C."/>
            <person name="Chen K."/>
        </authorList>
    </citation>
    <scope>NUCLEOTIDE SEQUENCE [LARGE SCALE GENOMIC DNA]</scope>
    <source>
        <strain evidence="14">01-14</strain>
        <tissue evidence="14">Leaf</tissue>
    </source>
</reference>
<name>A0AAP0MKH6_9ROSI</name>
<evidence type="ECO:0000256" key="6">
    <source>
        <dbReference type="ARBA" id="ARBA00022630"/>
    </source>
</evidence>
<dbReference type="Proteomes" id="UP001428341">
    <property type="component" value="Unassembled WGS sequence"/>
</dbReference>
<proteinExistence type="inferred from homology"/>
<evidence type="ECO:0000313" key="14">
    <source>
        <dbReference type="EMBL" id="KAK9215171.1"/>
    </source>
</evidence>
<comment type="similarity">
    <text evidence="3">Belongs to the oxygen-dependent FAD-linked oxidoreductase family.</text>
</comment>
<dbReference type="SUPFAM" id="SSF56176">
    <property type="entry name" value="FAD-binding/transporter-associated domain-like"/>
    <property type="match status" value="1"/>
</dbReference>
<keyword evidence="4" id="KW-0134">Cell wall</keyword>
<evidence type="ECO:0000313" key="15">
    <source>
        <dbReference type="Proteomes" id="UP001428341"/>
    </source>
</evidence>
<dbReference type="Pfam" id="PF01565">
    <property type="entry name" value="FAD_binding_4"/>
    <property type="match status" value="1"/>
</dbReference>
<dbReference type="AlphaFoldDB" id="A0AAP0MKH6"/>
<dbReference type="GO" id="GO:0016491">
    <property type="term" value="F:oxidoreductase activity"/>
    <property type="evidence" value="ECO:0007669"/>
    <property type="project" value="UniProtKB-KW"/>
</dbReference>
<evidence type="ECO:0000256" key="1">
    <source>
        <dbReference type="ARBA" id="ARBA00001974"/>
    </source>
</evidence>
<dbReference type="InterPro" id="IPR016169">
    <property type="entry name" value="FAD-bd_PCMH_sub2"/>
</dbReference>
<dbReference type="InterPro" id="IPR016166">
    <property type="entry name" value="FAD-bd_PCMH"/>
</dbReference>
<keyword evidence="10" id="KW-0560">Oxidoreductase</keyword>
<keyword evidence="8" id="KW-0547">Nucleotide-binding</keyword>
<feature type="domain" description="FAD-binding PCMH-type" evidence="13">
    <location>
        <begin position="252"/>
        <end position="425"/>
    </location>
</feature>
<evidence type="ECO:0000256" key="3">
    <source>
        <dbReference type="ARBA" id="ARBA00005466"/>
    </source>
</evidence>
<keyword evidence="15" id="KW-1185">Reference proteome</keyword>
<evidence type="ECO:0000256" key="7">
    <source>
        <dbReference type="ARBA" id="ARBA00022729"/>
    </source>
</evidence>
<dbReference type="EMBL" id="JBCGBO010000003">
    <property type="protein sequence ID" value="KAK9215171.1"/>
    <property type="molecule type" value="Genomic_DNA"/>
</dbReference>
<dbReference type="PROSITE" id="PS51387">
    <property type="entry name" value="FAD_PCMH"/>
    <property type="match status" value="1"/>
</dbReference>
<dbReference type="Pfam" id="PF08031">
    <property type="entry name" value="BBE"/>
    <property type="match status" value="1"/>
</dbReference>
<comment type="caution">
    <text evidence="14">The sequence shown here is derived from an EMBL/GenBank/DDBJ whole genome shotgun (WGS) entry which is preliminary data.</text>
</comment>
<accession>A0AAP0MKH6</accession>
<evidence type="ECO:0000256" key="10">
    <source>
        <dbReference type="ARBA" id="ARBA00023002"/>
    </source>
</evidence>
<keyword evidence="7" id="KW-0732">Signal</keyword>
<evidence type="ECO:0000256" key="8">
    <source>
        <dbReference type="ARBA" id="ARBA00022741"/>
    </source>
</evidence>
<dbReference type="PANTHER" id="PTHR32448">
    <property type="entry name" value="OS08G0158400 PROTEIN"/>
    <property type="match status" value="1"/>
</dbReference>
<dbReference type="Gene3D" id="3.30.465.10">
    <property type="match status" value="1"/>
</dbReference>
<dbReference type="FunFam" id="3.30.43.10:FF:000004">
    <property type="entry name" value="Berberine bridge enzyme-like 15"/>
    <property type="match status" value="1"/>
</dbReference>
<evidence type="ECO:0000256" key="2">
    <source>
        <dbReference type="ARBA" id="ARBA00004191"/>
    </source>
</evidence>
<evidence type="ECO:0000256" key="4">
    <source>
        <dbReference type="ARBA" id="ARBA00022512"/>
    </source>
</evidence>
<evidence type="ECO:0000256" key="12">
    <source>
        <dbReference type="ARBA" id="ARBA00023180"/>
    </source>
</evidence>
<dbReference type="Gene3D" id="3.30.43.10">
    <property type="entry name" value="Uridine Diphospho-n-acetylenolpyruvylglucosamine Reductase, domain 2"/>
    <property type="match status" value="1"/>
</dbReference>
<dbReference type="InterPro" id="IPR016167">
    <property type="entry name" value="FAD-bd_PCMH_sub1"/>
</dbReference>
<evidence type="ECO:0000256" key="9">
    <source>
        <dbReference type="ARBA" id="ARBA00022827"/>
    </source>
</evidence>
<dbReference type="InterPro" id="IPR036318">
    <property type="entry name" value="FAD-bd_PCMH-like_sf"/>
</dbReference>
<evidence type="ECO:0000256" key="5">
    <source>
        <dbReference type="ARBA" id="ARBA00022525"/>
    </source>
</evidence>
<dbReference type="InterPro" id="IPR012951">
    <property type="entry name" value="BBE"/>
</dbReference>